<gene>
    <name evidence="1" type="ORF">I4F81_005360</name>
</gene>
<protein>
    <submittedName>
        <fullName evidence="1">Uncharacterized protein</fullName>
    </submittedName>
</protein>
<comment type="caution">
    <text evidence="1">The sequence shown here is derived from an EMBL/GenBank/DDBJ whole genome shotgun (WGS) entry which is preliminary data.</text>
</comment>
<reference evidence="1" key="1">
    <citation type="submission" date="2019-11" db="EMBL/GenBank/DDBJ databases">
        <title>Nori genome reveals adaptations in red seaweeds to the harsh intertidal environment.</title>
        <authorList>
            <person name="Wang D."/>
            <person name="Mao Y."/>
        </authorList>
    </citation>
    <scope>NUCLEOTIDE SEQUENCE</scope>
    <source>
        <tissue evidence="1">Gametophyte</tissue>
    </source>
</reference>
<evidence type="ECO:0000313" key="1">
    <source>
        <dbReference type="EMBL" id="KAK1862793.1"/>
    </source>
</evidence>
<dbReference type="Proteomes" id="UP000798662">
    <property type="component" value="Chromosome 2"/>
</dbReference>
<dbReference type="EMBL" id="CM020619">
    <property type="protein sequence ID" value="KAK1862793.1"/>
    <property type="molecule type" value="Genomic_DNA"/>
</dbReference>
<sequence>MRRPRWTVPLAAAAAGLVVVVVVAAATAAEAGVARGDAVRGPLSPTLLRQDGNPGPCVAVVEVQCFCVEPRLFIDGVAVPFPAPLSEQLYTNVTTMIMPNSTVVFTGLVGSNDSAALGWALRVNVTGQRESAFGTPSIDSVFWQAAIVTDAFAANVTAAIRPAPPSPPAEGATPPPPEPTTGLRYPWTTAEPLDDDAAGNFTAWILPPSTFLREVRPPDVALPYWIAARAPALPGELCAGGFLPGDPTPLPSAPTPSAGGSPRTGGAAAPPRRGPISDRATMGVVHGLWALLGVVGVVTIVATWANTARLGRLQLEETTFVPPGDGRGGGGRGGGDGRGGGGGGGGGAAGWGERVRDLRAERERLVAERRELTDRAALIAWARDVGVGGEPSARGGGGRGRGGGGGGGSGGGGGGGDRRRPWATGAGGGADPLLADDLLQDGVNRPVALALATRATLAREAATPWAAGER</sequence>
<keyword evidence="2" id="KW-1185">Reference proteome</keyword>
<accession>A0ACC3BY55</accession>
<evidence type="ECO:0000313" key="2">
    <source>
        <dbReference type="Proteomes" id="UP000798662"/>
    </source>
</evidence>
<proteinExistence type="predicted"/>
<name>A0ACC3BY55_PYRYE</name>
<organism evidence="1 2">
    <name type="scientific">Pyropia yezoensis</name>
    <name type="common">Susabi-nori</name>
    <name type="synonym">Porphyra yezoensis</name>
    <dbReference type="NCBI Taxonomy" id="2788"/>
    <lineage>
        <taxon>Eukaryota</taxon>
        <taxon>Rhodophyta</taxon>
        <taxon>Bangiophyceae</taxon>
        <taxon>Bangiales</taxon>
        <taxon>Bangiaceae</taxon>
        <taxon>Pyropia</taxon>
    </lineage>
</organism>